<dbReference type="EMBL" id="QTQX01000013">
    <property type="protein sequence ID" value="RQT26041.1"/>
    <property type="molecule type" value="Genomic_DNA"/>
</dbReference>
<dbReference type="Proteomes" id="UP000269271">
    <property type="component" value="Unassembled WGS sequence"/>
</dbReference>
<dbReference type="AlphaFoldDB" id="A0A3N8QRP6"/>
<evidence type="ECO:0000313" key="2">
    <source>
        <dbReference type="Proteomes" id="UP000269271"/>
    </source>
</evidence>
<reference evidence="1 2" key="1">
    <citation type="submission" date="2018-08" db="EMBL/GenBank/DDBJ databases">
        <title>Comparative analysis of Burkholderia isolates from Puerto Rico.</title>
        <authorList>
            <person name="Hall C."/>
            <person name="Sahl J."/>
            <person name="Wagner D."/>
        </authorList>
    </citation>
    <scope>NUCLEOTIDE SEQUENCE [LARGE SCALE GENOMIC DNA]</scope>
    <source>
        <strain evidence="1 2">Bp9001</strain>
    </source>
</reference>
<comment type="caution">
    <text evidence="1">The sequence shown here is derived from an EMBL/GenBank/DDBJ whole genome shotgun (WGS) entry which is preliminary data.</text>
</comment>
<accession>A0A3N8QRP6</accession>
<protein>
    <submittedName>
        <fullName evidence="1">Uncharacterized protein</fullName>
    </submittedName>
</protein>
<evidence type="ECO:0000313" key="1">
    <source>
        <dbReference type="EMBL" id="RQT26041.1"/>
    </source>
</evidence>
<name>A0A3N8QRP6_9BURK</name>
<proteinExistence type="predicted"/>
<organism evidence="1 2">
    <name type="scientific">Burkholderia contaminans</name>
    <dbReference type="NCBI Taxonomy" id="488447"/>
    <lineage>
        <taxon>Bacteria</taxon>
        <taxon>Pseudomonadati</taxon>
        <taxon>Pseudomonadota</taxon>
        <taxon>Betaproteobacteria</taxon>
        <taxon>Burkholderiales</taxon>
        <taxon>Burkholderiaceae</taxon>
        <taxon>Burkholderia</taxon>
        <taxon>Burkholderia cepacia complex</taxon>
    </lineage>
</organism>
<sequence length="327" mass="36832">MNSPATALNLAGPITASDDPDSPILAWRDPAAGTRPLSLVRHMYVERGTLEDWQLLHELHYKASNNGIGPRYMRLVVDDGVAPAQTIGVMVFTVPKPLDSGRNQVFPHLRPNQNGRDTKLMNVQRMAWINKNLILSSRTVLDTMYRGGGIAYRFKNLAYRLMGFRYVESRSSMSRYNPFSAKAGMRFVRPKSAPAFESGLAFFARHFKSPAYDYVAIKAEIEAMPDYLREHTMKELRAFYYRNSSMEKSGDNRLNGTSRVEQMELGYLLKQTQQLVFGATVYAAWVNPDWDATTGAMRALPARLPLSAFDLQGVDEPLRLELLEAAA</sequence>
<gene>
    <name evidence="1" type="ORF">DF037_20335</name>
</gene>